<protein>
    <submittedName>
        <fullName evidence="2">Uncharacterized protein</fullName>
    </submittedName>
</protein>
<feature type="compositionally biased region" description="Basic residues" evidence="1">
    <location>
        <begin position="25"/>
        <end position="34"/>
    </location>
</feature>
<dbReference type="EMBL" id="MT142923">
    <property type="protein sequence ID" value="QJA90595.1"/>
    <property type="molecule type" value="Genomic_DNA"/>
</dbReference>
<sequence>MEKLKVKILKWLISWLFTGYSLHRNPPKGIKKKLRMIDPPWDKGESQEG</sequence>
<reference evidence="2" key="1">
    <citation type="submission" date="2020-03" db="EMBL/GenBank/DDBJ databases">
        <title>The deep terrestrial virosphere.</title>
        <authorList>
            <person name="Holmfeldt K."/>
            <person name="Nilsson E."/>
            <person name="Simone D."/>
            <person name="Lopez-Fernandez M."/>
            <person name="Wu X."/>
            <person name="de Brujin I."/>
            <person name="Lundin D."/>
            <person name="Andersson A."/>
            <person name="Bertilsson S."/>
            <person name="Dopson M."/>
        </authorList>
    </citation>
    <scope>NUCLEOTIDE SEQUENCE</scope>
    <source>
        <strain evidence="2">MM415B03643</strain>
    </source>
</reference>
<name>A0A6M3LBQ8_9ZZZZ</name>
<evidence type="ECO:0000313" key="2">
    <source>
        <dbReference type="EMBL" id="QJA90595.1"/>
    </source>
</evidence>
<organism evidence="2">
    <name type="scientific">viral metagenome</name>
    <dbReference type="NCBI Taxonomy" id="1070528"/>
    <lineage>
        <taxon>unclassified sequences</taxon>
        <taxon>metagenomes</taxon>
        <taxon>organismal metagenomes</taxon>
    </lineage>
</organism>
<dbReference type="AlphaFoldDB" id="A0A6M3LBQ8"/>
<proteinExistence type="predicted"/>
<evidence type="ECO:0000256" key="1">
    <source>
        <dbReference type="SAM" id="MobiDB-lite"/>
    </source>
</evidence>
<gene>
    <name evidence="2" type="ORF">MM415B03643_0013</name>
</gene>
<feature type="compositionally biased region" description="Basic and acidic residues" evidence="1">
    <location>
        <begin position="40"/>
        <end position="49"/>
    </location>
</feature>
<feature type="region of interest" description="Disordered" evidence="1">
    <location>
        <begin position="25"/>
        <end position="49"/>
    </location>
</feature>
<accession>A0A6M3LBQ8</accession>